<keyword evidence="2" id="KW-0132">Cell division</keyword>
<evidence type="ECO:0000259" key="7">
    <source>
        <dbReference type="Pfam" id="PF12896"/>
    </source>
</evidence>
<dbReference type="InterPro" id="IPR024790">
    <property type="entry name" value="APC4_long_dom"/>
</dbReference>
<evidence type="ECO:0000259" key="6">
    <source>
        <dbReference type="Pfam" id="PF12894"/>
    </source>
</evidence>
<dbReference type="EMBL" id="LR899013">
    <property type="protein sequence ID" value="CAD7090107.1"/>
    <property type="molecule type" value="Genomic_DNA"/>
</dbReference>
<feature type="domain" description="Anaphase-promoting complex subunit 4 long" evidence="7">
    <location>
        <begin position="225"/>
        <end position="421"/>
    </location>
</feature>
<dbReference type="AlphaFoldDB" id="A0A7R8YZL9"/>
<dbReference type="OMA" id="HCKLFVP"/>
<dbReference type="Pfam" id="PF12894">
    <property type="entry name" value="ANAPC4_WD40"/>
    <property type="match status" value="1"/>
</dbReference>
<proteinExistence type="predicted"/>
<dbReference type="SUPFAM" id="SSF50978">
    <property type="entry name" value="WD40 repeat-like"/>
    <property type="match status" value="1"/>
</dbReference>
<dbReference type="InterPro" id="IPR015943">
    <property type="entry name" value="WD40/YVTN_repeat-like_dom_sf"/>
</dbReference>
<dbReference type="InterPro" id="IPR024789">
    <property type="entry name" value="APC4"/>
</dbReference>
<evidence type="ECO:0000256" key="2">
    <source>
        <dbReference type="ARBA" id="ARBA00022618"/>
    </source>
</evidence>
<dbReference type="GO" id="GO:0031145">
    <property type="term" value="P:anaphase-promoting complex-dependent catabolic process"/>
    <property type="evidence" value="ECO:0007669"/>
    <property type="project" value="InterPro"/>
</dbReference>
<sequence>MAFSMPMKQIGVKNIGFRVDLMEWSNKMDLIAIANEKGEIIIQRLNWQKVVIFPPPVESVKVKALAWQPGEAVIAAGYSNGKVSLLDIEKEDEIYTFTCESDIKTLNWTKTNILPKVDKKDIDYSTPNDDDYLSPLPNLNSLTSTSRKSEFCSTKSFAKGPPNFLIISLTSGQILISVFGLLPCGTINISDHIIDSQNYEVHDVQMSSNFNEVFVFLTNNGVLELLIFENNILSKYAQPLFNLAIKHGNIVDTMNYINETIQCIIEAWETVLLEMDNKLTKYANSQPEGSISADFLELLMFGYPSEALEQFLVRDLTEKGLKKLGNSIELSYSTIQKLVIKPLHNAATNLIYHLNSIKGLSRNSYSYSALLDIKCAEKATCSAGSFLIKIFELQQTISQSVTDYKTFWCWLYMAIIRLMDENVPDEVSSTSQQDITYLAEFLNSFDDCIFEKEDGGVGKRKFNLERVGQYLEDCDLQTPIKQHDWNNLLSENECLRDSALIFPHHKNQSLIQECNSVKKNITELFQRPNNQIGENFQLKSRIICSALSADPVHTAFISNEVTPSDMLVATTSANDLIYIEIISKNELKSSRLNFMKGPFTQPQFKDLSDMVVRDLKFYNESTMSLLLRGLSEGRSVNYFIQFGMPEWQATCSHHHITKELDLRQSAVMTNCFEFVDVGCFSKPIDGNTCVQIAVSGSRKVASILSDNCRKIRLYEMEVEDEDDEMEPGLNLFTSREMV</sequence>
<dbReference type="FunCoup" id="A0A7R8YZL9">
    <property type="interactions" value="942"/>
</dbReference>
<evidence type="ECO:0000256" key="1">
    <source>
        <dbReference type="ARBA" id="ARBA00016067"/>
    </source>
</evidence>
<dbReference type="GO" id="GO:0070979">
    <property type="term" value="P:protein K11-linked ubiquitination"/>
    <property type="evidence" value="ECO:0007669"/>
    <property type="project" value="TreeGrafter"/>
</dbReference>
<dbReference type="Gene3D" id="2.130.10.10">
    <property type="entry name" value="YVTN repeat-like/Quinoprotein amine dehydrogenase"/>
    <property type="match status" value="1"/>
</dbReference>
<dbReference type="GO" id="GO:0051301">
    <property type="term" value="P:cell division"/>
    <property type="evidence" value="ECO:0007669"/>
    <property type="project" value="UniProtKB-KW"/>
</dbReference>
<dbReference type="InterPro" id="IPR024977">
    <property type="entry name" value="Apc4-like_WD40_dom"/>
</dbReference>
<evidence type="ECO:0000313" key="8">
    <source>
        <dbReference type="EMBL" id="CAD7090107.1"/>
    </source>
</evidence>
<dbReference type="OrthoDB" id="2110451at2759"/>
<feature type="domain" description="Anaphase-promoting complex subunit 4-like WD40" evidence="6">
    <location>
        <begin position="22"/>
        <end position="110"/>
    </location>
</feature>
<organism evidence="8 9">
    <name type="scientific">Hermetia illucens</name>
    <name type="common">Black soldier fly</name>
    <dbReference type="NCBI Taxonomy" id="343691"/>
    <lineage>
        <taxon>Eukaryota</taxon>
        <taxon>Metazoa</taxon>
        <taxon>Ecdysozoa</taxon>
        <taxon>Arthropoda</taxon>
        <taxon>Hexapoda</taxon>
        <taxon>Insecta</taxon>
        <taxon>Pterygota</taxon>
        <taxon>Neoptera</taxon>
        <taxon>Endopterygota</taxon>
        <taxon>Diptera</taxon>
        <taxon>Brachycera</taxon>
        <taxon>Stratiomyomorpha</taxon>
        <taxon>Stratiomyidae</taxon>
        <taxon>Hermetiinae</taxon>
        <taxon>Hermetia</taxon>
    </lineage>
</organism>
<keyword evidence="3" id="KW-0498">Mitosis</keyword>
<name>A0A7R8YZL9_HERIL</name>
<evidence type="ECO:0000256" key="3">
    <source>
        <dbReference type="ARBA" id="ARBA00022776"/>
    </source>
</evidence>
<evidence type="ECO:0000313" key="9">
    <source>
        <dbReference type="Proteomes" id="UP000594454"/>
    </source>
</evidence>
<dbReference type="GO" id="GO:0005680">
    <property type="term" value="C:anaphase-promoting complex"/>
    <property type="evidence" value="ECO:0007669"/>
    <property type="project" value="InterPro"/>
</dbReference>
<keyword evidence="4" id="KW-0833">Ubl conjugation pathway</keyword>
<evidence type="ECO:0000256" key="4">
    <source>
        <dbReference type="ARBA" id="ARBA00022786"/>
    </source>
</evidence>
<gene>
    <name evidence="8" type="ORF">HERILL_LOCUS12614</name>
</gene>
<dbReference type="PANTHER" id="PTHR13260:SF0">
    <property type="entry name" value="ANAPHASE-PROMOTING COMPLEX SUBUNIT 4"/>
    <property type="match status" value="1"/>
</dbReference>
<dbReference type="Pfam" id="PF12896">
    <property type="entry name" value="ANAPC4"/>
    <property type="match status" value="1"/>
</dbReference>
<keyword evidence="9" id="KW-1185">Reference proteome</keyword>
<protein>
    <recommendedName>
        <fullName evidence="1">Anaphase-promoting complex subunit 4</fullName>
    </recommendedName>
</protein>
<reference evidence="8 9" key="1">
    <citation type="submission" date="2020-11" db="EMBL/GenBank/DDBJ databases">
        <authorList>
            <person name="Wallbank WR R."/>
            <person name="Pardo Diaz C."/>
            <person name="Kozak K."/>
            <person name="Martin S."/>
            <person name="Jiggins C."/>
            <person name="Moest M."/>
            <person name="Warren A I."/>
            <person name="Generalovic N T."/>
            <person name="Byers J.R.P. K."/>
            <person name="Montejo-Kovacevich G."/>
            <person name="Yen C E."/>
        </authorList>
    </citation>
    <scope>NUCLEOTIDE SEQUENCE [LARGE SCALE GENOMIC DNA]</scope>
</reference>
<dbReference type="InParanoid" id="A0A7R8YZL9"/>
<dbReference type="Proteomes" id="UP000594454">
    <property type="component" value="Chromosome 5"/>
</dbReference>
<evidence type="ECO:0000256" key="5">
    <source>
        <dbReference type="ARBA" id="ARBA00023306"/>
    </source>
</evidence>
<accession>A0A7R8YZL9</accession>
<dbReference type="PANTHER" id="PTHR13260">
    <property type="entry name" value="ANAPHASE PROMOTING COMPLEX SUBUNIT 4 APC4"/>
    <property type="match status" value="1"/>
</dbReference>
<dbReference type="InterPro" id="IPR036322">
    <property type="entry name" value="WD40_repeat_dom_sf"/>
</dbReference>
<keyword evidence="5" id="KW-0131">Cell cycle</keyword>
<dbReference type="GO" id="GO:0034399">
    <property type="term" value="C:nuclear periphery"/>
    <property type="evidence" value="ECO:0007669"/>
    <property type="project" value="TreeGrafter"/>
</dbReference>